<dbReference type="Proteomes" id="UP000249499">
    <property type="component" value="Chromosome"/>
</dbReference>
<keyword evidence="2" id="KW-1185">Reference proteome</keyword>
<dbReference type="RefSeq" id="WP_111220500.1">
    <property type="nucleotide sequence ID" value="NZ_CP117255.1"/>
</dbReference>
<protein>
    <submittedName>
        <fullName evidence="1">AAA family ATPase</fullName>
    </submittedName>
</protein>
<sequence>MFVIFGGLPGSGKSTIAQALASRTKAFYLRIDSIEQAIRAAEILPPDMDVGAAGYMTGYRIAADNLALGQFVIADSVNPIEITRAAFRDIAAEVKVGLIEVEVVCSDQEMHRHRVENRPSTVEGLKLPTWDDVVHRHYEPWDSPHLILDSARLSVDESIAEILAVMPDAARKTLSI</sequence>
<evidence type="ECO:0000313" key="2">
    <source>
        <dbReference type="Proteomes" id="UP000249499"/>
    </source>
</evidence>
<name>A0AAF1K8Z5_9HYPH</name>
<dbReference type="KEGG" id="rtu:PR017_04555"/>
<reference evidence="1 2" key="1">
    <citation type="journal article" date="2018" name="Sci. Rep.">
        <title>Rhizobium tumorigenes sp. nov., a novel plant tumorigenic bacterium isolated from cane gall tumors on thornless blackberry.</title>
        <authorList>
            <person name="Kuzmanovi N."/>
            <person name="Smalla K."/>
            <person name="Gronow S."/>
            <person name="PuBawska J."/>
        </authorList>
    </citation>
    <scope>NUCLEOTIDE SEQUENCE [LARGE SCALE GENOMIC DNA]</scope>
    <source>
        <strain evidence="1 2">1078</strain>
    </source>
</reference>
<dbReference type="SUPFAM" id="SSF52540">
    <property type="entry name" value="P-loop containing nucleoside triphosphate hydrolases"/>
    <property type="match status" value="1"/>
</dbReference>
<organism evidence="1 2">
    <name type="scientific">Rhizobium tumorigenes</name>
    <dbReference type="NCBI Taxonomy" id="2041385"/>
    <lineage>
        <taxon>Bacteria</taxon>
        <taxon>Pseudomonadati</taxon>
        <taxon>Pseudomonadota</taxon>
        <taxon>Alphaproteobacteria</taxon>
        <taxon>Hyphomicrobiales</taxon>
        <taxon>Rhizobiaceae</taxon>
        <taxon>Rhizobium/Agrobacterium group</taxon>
        <taxon>Rhizobium</taxon>
    </lineage>
</organism>
<proteinExistence type="predicted"/>
<dbReference type="InterPro" id="IPR027417">
    <property type="entry name" value="P-loop_NTPase"/>
</dbReference>
<gene>
    <name evidence="1" type="ORF">PR017_04555</name>
</gene>
<dbReference type="Gene3D" id="3.40.50.300">
    <property type="entry name" value="P-loop containing nucleotide triphosphate hydrolases"/>
    <property type="match status" value="1"/>
</dbReference>
<evidence type="ECO:0000313" key="1">
    <source>
        <dbReference type="EMBL" id="WFR96409.1"/>
    </source>
</evidence>
<accession>A0AAF1K8Z5</accession>
<dbReference type="AlphaFoldDB" id="A0AAF1K8Z5"/>
<reference evidence="2" key="2">
    <citation type="journal article" date="2023" name="MicrobiologyOpen">
        <title>Genomics of the tumorigenes clade of the family Rhizobiaceae and description of Rhizobium rhododendri sp. nov.</title>
        <authorList>
            <person name="Kuzmanovic N."/>
            <person name="diCenzo G.C."/>
            <person name="Bunk B."/>
            <person name="Sproeer C."/>
            <person name="Fruehling A."/>
            <person name="Neumann-Schaal M."/>
            <person name="Overmann J."/>
            <person name="Smalla K."/>
        </authorList>
    </citation>
    <scope>NUCLEOTIDE SEQUENCE [LARGE SCALE GENOMIC DNA]</scope>
    <source>
        <strain evidence="2">1078</strain>
    </source>
</reference>
<dbReference type="PANTHER" id="PTHR37807">
    <property type="entry name" value="OS07G0160300 PROTEIN"/>
    <property type="match status" value="1"/>
</dbReference>
<dbReference type="EMBL" id="CP117255">
    <property type="protein sequence ID" value="WFR96409.1"/>
    <property type="molecule type" value="Genomic_DNA"/>
</dbReference>
<dbReference type="Pfam" id="PF13671">
    <property type="entry name" value="AAA_33"/>
    <property type="match status" value="1"/>
</dbReference>
<dbReference type="PANTHER" id="PTHR37807:SF3">
    <property type="entry name" value="OS07G0160300 PROTEIN"/>
    <property type="match status" value="1"/>
</dbReference>